<evidence type="ECO:0000313" key="1">
    <source>
        <dbReference type="EMBL" id="KAH8028936.1"/>
    </source>
</evidence>
<dbReference type="EMBL" id="JABSTU010000006">
    <property type="protein sequence ID" value="KAH8028936.1"/>
    <property type="molecule type" value="Genomic_DNA"/>
</dbReference>
<dbReference type="AlphaFoldDB" id="A0A9J6E4F6"/>
<sequence length="182" mass="21198">MHEMWIRVPQKSILPHRRQDMQEVQETKPLCECLSVKEAQQEERDPDKSLNDDSLECEENYFLRAVSQTYMQTSIVWKSEIKTEGKPVLCNFDTEANCSVISLKLLKAVTSTQLEASNSLLNTFFRHKKKAMGRVTLQATSKARHTEDTNFYGCHSRFPQQQPMYPERICEYHKARGQKVNP</sequence>
<gene>
    <name evidence="1" type="ORF">HPB51_020724</name>
</gene>
<accession>A0A9J6E4F6</accession>
<dbReference type="Proteomes" id="UP000821866">
    <property type="component" value="Chromosome 4"/>
</dbReference>
<proteinExistence type="predicted"/>
<organism evidence="1 2">
    <name type="scientific">Rhipicephalus microplus</name>
    <name type="common">Cattle tick</name>
    <name type="synonym">Boophilus microplus</name>
    <dbReference type="NCBI Taxonomy" id="6941"/>
    <lineage>
        <taxon>Eukaryota</taxon>
        <taxon>Metazoa</taxon>
        <taxon>Ecdysozoa</taxon>
        <taxon>Arthropoda</taxon>
        <taxon>Chelicerata</taxon>
        <taxon>Arachnida</taxon>
        <taxon>Acari</taxon>
        <taxon>Parasitiformes</taxon>
        <taxon>Ixodida</taxon>
        <taxon>Ixodoidea</taxon>
        <taxon>Ixodidae</taxon>
        <taxon>Rhipicephalinae</taxon>
        <taxon>Rhipicephalus</taxon>
        <taxon>Boophilus</taxon>
    </lineage>
</organism>
<keyword evidence="2" id="KW-1185">Reference proteome</keyword>
<evidence type="ECO:0000313" key="2">
    <source>
        <dbReference type="Proteomes" id="UP000821866"/>
    </source>
</evidence>
<reference evidence="1" key="1">
    <citation type="journal article" date="2020" name="Cell">
        <title>Large-Scale Comparative Analyses of Tick Genomes Elucidate Their Genetic Diversity and Vector Capacities.</title>
        <authorList>
            <consortium name="Tick Genome and Microbiome Consortium (TIGMIC)"/>
            <person name="Jia N."/>
            <person name="Wang J."/>
            <person name="Shi W."/>
            <person name="Du L."/>
            <person name="Sun Y."/>
            <person name="Zhan W."/>
            <person name="Jiang J.F."/>
            <person name="Wang Q."/>
            <person name="Zhang B."/>
            <person name="Ji P."/>
            <person name="Bell-Sakyi L."/>
            <person name="Cui X.M."/>
            <person name="Yuan T.T."/>
            <person name="Jiang B.G."/>
            <person name="Yang W.F."/>
            <person name="Lam T.T."/>
            <person name="Chang Q.C."/>
            <person name="Ding S.J."/>
            <person name="Wang X.J."/>
            <person name="Zhu J.G."/>
            <person name="Ruan X.D."/>
            <person name="Zhao L."/>
            <person name="Wei J.T."/>
            <person name="Ye R.Z."/>
            <person name="Que T.C."/>
            <person name="Du C.H."/>
            <person name="Zhou Y.H."/>
            <person name="Cheng J.X."/>
            <person name="Dai P.F."/>
            <person name="Guo W.B."/>
            <person name="Han X.H."/>
            <person name="Huang E.J."/>
            <person name="Li L.F."/>
            <person name="Wei W."/>
            <person name="Gao Y.C."/>
            <person name="Liu J.Z."/>
            <person name="Shao H.Z."/>
            <person name="Wang X."/>
            <person name="Wang C.C."/>
            <person name="Yang T.C."/>
            <person name="Huo Q.B."/>
            <person name="Li W."/>
            <person name="Chen H.Y."/>
            <person name="Chen S.E."/>
            <person name="Zhou L.G."/>
            <person name="Ni X.B."/>
            <person name="Tian J.H."/>
            <person name="Sheng Y."/>
            <person name="Liu T."/>
            <person name="Pan Y.S."/>
            <person name="Xia L.Y."/>
            <person name="Li J."/>
            <person name="Zhao F."/>
            <person name="Cao W.C."/>
        </authorList>
    </citation>
    <scope>NUCLEOTIDE SEQUENCE</scope>
    <source>
        <strain evidence="1">Rmic-2018</strain>
    </source>
</reference>
<name>A0A9J6E4F6_RHIMP</name>
<protein>
    <submittedName>
        <fullName evidence="1">Uncharacterized protein</fullName>
    </submittedName>
</protein>
<reference evidence="1" key="2">
    <citation type="submission" date="2021-09" db="EMBL/GenBank/DDBJ databases">
        <authorList>
            <person name="Jia N."/>
            <person name="Wang J."/>
            <person name="Shi W."/>
            <person name="Du L."/>
            <person name="Sun Y."/>
            <person name="Zhan W."/>
            <person name="Jiang J."/>
            <person name="Wang Q."/>
            <person name="Zhang B."/>
            <person name="Ji P."/>
            <person name="Sakyi L.B."/>
            <person name="Cui X."/>
            <person name="Yuan T."/>
            <person name="Jiang B."/>
            <person name="Yang W."/>
            <person name="Lam T.T.-Y."/>
            <person name="Chang Q."/>
            <person name="Ding S."/>
            <person name="Wang X."/>
            <person name="Zhu J."/>
            <person name="Ruan X."/>
            <person name="Zhao L."/>
            <person name="Wei J."/>
            <person name="Que T."/>
            <person name="Du C."/>
            <person name="Cheng J."/>
            <person name="Dai P."/>
            <person name="Han X."/>
            <person name="Huang E."/>
            <person name="Gao Y."/>
            <person name="Liu J."/>
            <person name="Shao H."/>
            <person name="Ye R."/>
            <person name="Li L."/>
            <person name="Wei W."/>
            <person name="Wang X."/>
            <person name="Wang C."/>
            <person name="Huo Q."/>
            <person name="Li W."/>
            <person name="Guo W."/>
            <person name="Chen H."/>
            <person name="Chen S."/>
            <person name="Zhou L."/>
            <person name="Zhou L."/>
            <person name="Ni X."/>
            <person name="Tian J."/>
            <person name="Zhou Y."/>
            <person name="Sheng Y."/>
            <person name="Liu T."/>
            <person name="Pan Y."/>
            <person name="Xia L."/>
            <person name="Li J."/>
            <person name="Zhao F."/>
            <person name="Cao W."/>
        </authorList>
    </citation>
    <scope>NUCLEOTIDE SEQUENCE</scope>
    <source>
        <strain evidence="1">Rmic-2018</strain>
        <tissue evidence="1">Larvae</tissue>
    </source>
</reference>
<comment type="caution">
    <text evidence="1">The sequence shown here is derived from an EMBL/GenBank/DDBJ whole genome shotgun (WGS) entry which is preliminary data.</text>
</comment>